<dbReference type="RefSeq" id="XP_072798246.1">
    <property type="nucleotide sequence ID" value="XM_072942145.1"/>
</dbReference>
<sequence length="309" mass="34693">MEISRYLGPNCTHQKSVQRSASAKHCSVFPSTEINGMVRHIQCTPREMEAYITGLEKLMRRYVQRLQWLLSGSRRLFGTILESKVCILLDTSGSMGPYLQQVKTELVLLIWEQLRKYCDSFNLLSFAEGLQPWQDTLVETTDAACHEAMQWVTHLHAQGSTSVLQALLKAFSFPDVEGLYLLTDGKPDTSCSLVLSEVQRLKEKRDVKVHTISLNCSGRTAVHFLRDLASLTGGRYHCPAGEDSLFKIRGLLTRGFILQTDPGLPLFEGDDLRRLAQEITKARSLLGQAQALRAQLQKKNSTEPKVASL</sequence>
<keyword evidence="2" id="KW-1185">Reference proteome</keyword>
<accession>A0ABM5BPB1</accession>
<dbReference type="SUPFAM" id="SSF53300">
    <property type="entry name" value="vWA-like"/>
    <property type="match status" value="1"/>
</dbReference>
<evidence type="ECO:0000313" key="3">
    <source>
        <dbReference type="RefSeq" id="XP_072798246.1"/>
    </source>
</evidence>
<dbReference type="PROSITE" id="PS50234">
    <property type="entry name" value="VWFA"/>
    <property type="match status" value="1"/>
</dbReference>
<feature type="domain" description="VWFA" evidence="1">
    <location>
        <begin position="84"/>
        <end position="279"/>
    </location>
</feature>
<protein>
    <submittedName>
        <fullName evidence="3">von Willebrand factor A domain-containing protein 3A-like</fullName>
    </submittedName>
</protein>
<organism evidence="2 3">
    <name type="scientific">Vicugna pacos</name>
    <name type="common">Alpaca</name>
    <name type="synonym">Lama pacos</name>
    <dbReference type="NCBI Taxonomy" id="30538"/>
    <lineage>
        <taxon>Eukaryota</taxon>
        <taxon>Metazoa</taxon>
        <taxon>Chordata</taxon>
        <taxon>Craniata</taxon>
        <taxon>Vertebrata</taxon>
        <taxon>Euteleostomi</taxon>
        <taxon>Mammalia</taxon>
        <taxon>Eutheria</taxon>
        <taxon>Laurasiatheria</taxon>
        <taxon>Artiodactyla</taxon>
        <taxon>Tylopoda</taxon>
        <taxon>Camelidae</taxon>
        <taxon>Vicugna</taxon>
    </lineage>
</organism>
<proteinExistence type="predicted"/>
<dbReference type="PANTHER" id="PTHR46478:SF1">
    <property type="entry name" value="VON WILLEBRAND FACTOR A DOMAIN-CONTAINING PROTEIN 3A"/>
    <property type="match status" value="1"/>
</dbReference>
<gene>
    <name evidence="3" type="primary">LOC140687006</name>
</gene>
<dbReference type="PANTHER" id="PTHR46478">
    <property type="entry name" value="VON WILLEBRAND FACTOR A DOMAIN-CONTAINING PROTEIN 3A"/>
    <property type="match status" value="1"/>
</dbReference>
<dbReference type="Proteomes" id="UP001652581">
    <property type="component" value="Chromosome 18"/>
</dbReference>
<dbReference type="Pfam" id="PF13768">
    <property type="entry name" value="VWA_3"/>
    <property type="match status" value="1"/>
</dbReference>
<evidence type="ECO:0000313" key="2">
    <source>
        <dbReference type="Proteomes" id="UP001652581"/>
    </source>
</evidence>
<dbReference type="SMART" id="SM00327">
    <property type="entry name" value="VWA"/>
    <property type="match status" value="1"/>
</dbReference>
<dbReference type="InterPro" id="IPR036465">
    <property type="entry name" value="vWFA_dom_sf"/>
</dbReference>
<name>A0ABM5BPB1_VICPA</name>
<dbReference type="Gene3D" id="3.40.50.410">
    <property type="entry name" value="von Willebrand factor, type A domain"/>
    <property type="match status" value="1"/>
</dbReference>
<dbReference type="InterPro" id="IPR002035">
    <property type="entry name" value="VWF_A"/>
</dbReference>
<dbReference type="GeneID" id="140687006"/>
<evidence type="ECO:0000259" key="1">
    <source>
        <dbReference type="PROSITE" id="PS50234"/>
    </source>
</evidence>
<reference evidence="3" key="1">
    <citation type="submission" date="2025-08" db="UniProtKB">
        <authorList>
            <consortium name="RefSeq"/>
        </authorList>
    </citation>
    <scope>IDENTIFICATION</scope>
</reference>